<comment type="caution">
    <text evidence="1">The sequence shown here is derived from an EMBL/GenBank/DDBJ whole genome shotgun (WGS) entry which is preliminary data.</text>
</comment>
<gene>
    <name evidence="1" type="ORF">DFO73_10414</name>
</gene>
<protein>
    <submittedName>
        <fullName evidence="1">Uncharacterized protein</fullName>
    </submittedName>
</protein>
<accession>A0A2V2ZY43</accession>
<proteinExistence type="predicted"/>
<evidence type="ECO:0000313" key="2">
    <source>
        <dbReference type="Proteomes" id="UP000247150"/>
    </source>
</evidence>
<sequence length="43" mass="5157">MPKFNQAKSLYVKFLQESKELKDYFRYRAAVKGIEFLANEINQ</sequence>
<dbReference type="EMBL" id="QGTW01000004">
    <property type="protein sequence ID" value="PWW29385.1"/>
    <property type="molecule type" value="Genomic_DNA"/>
</dbReference>
<name>A0A2V2ZY43_9BACI</name>
<dbReference type="Proteomes" id="UP000247150">
    <property type="component" value="Unassembled WGS sequence"/>
</dbReference>
<evidence type="ECO:0000313" key="1">
    <source>
        <dbReference type="EMBL" id="PWW29385.1"/>
    </source>
</evidence>
<organism evidence="1 2">
    <name type="scientific">Cytobacillus oceanisediminis</name>
    <dbReference type="NCBI Taxonomy" id="665099"/>
    <lineage>
        <taxon>Bacteria</taxon>
        <taxon>Bacillati</taxon>
        <taxon>Bacillota</taxon>
        <taxon>Bacilli</taxon>
        <taxon>Bacillales</taxon>
        <taxon>Bacillaceae</taxon>
        <taxon>Cytobacillus</taxon>
    </lineage>
</organism>
<dbReference type="AlphaFoldDB" id="A0A2V2ZY43"/>
<reference evidence="1 2" key="1">
    <citation type="submission" date="2018-05" db="EMBL/GenBank/DDBJ databases">
        <title>Freshwater and sediment microbial communities from various areas in North America, analyzing microbe dynamics in response to fracking.</title>
        <authorList>
            <person name="Lamendella R."/>
        </authorList>
    </citation>
    <scope>NUCLEOTIDE SEQUENCE [LARGE SCALE GENOMIC DNA]</scope>
    <source>
        <strain evidence="1 2">15_TX</strain>
    </source>
</reference>